<reference evidence="2" key="1">
    <citation type="journal article" date="2014" name="Int. J. Syst. Evol. Microbiol.">
        <title>Complete genome sequence of Corynebacterium casei LMG S-19264T (=DSM 44701T), isolated from a smear-ripened cheese.</title>
        <authorList>
            <consortium name="US DOE Joint Genome Institute (JGI-PGF)"/>
            <person name="Walter F."/>
            <person name="Albersmeier A."/>
            <person name="Kalinowski J."/>
            <person name="Ruckert C."/>
        </authorList>
    </citation>
    <scope>NUCLEOTIDE SEQUENCE</scope>
    <source>
        <strain evidence="2">JCM 4784</strain>
    </source>
</reference>
<evidence type="ECO:0000313" key="2">
    <source>
        <dbReference type="EMBL" id="GHE62122.1"/>
    </source>
</evidence>
<protein>
    <submittedName>
        <fullName evidence="2">Uncharacterized protein</fullName>
    </submittedName>
</protein>
<sequence>MHGLGDAWKRCEPCEQHAAMHARENSGCGGALMVLAATVAVIGGVLRGSTGKA</sequence>
<comment type="caution">
    <text evidence="2">The sequence shown here is derived from an EMBL/GenBank/DDBJ whole genome shotgun (WGS) entry which is preliminary data.</text>
</comment>
<evidence type="ECO:0000256" key="1">
    <source>
        <dbReference type="SAM" id="Phobius"/>
    </source>
</evidence>
<reference evidence="2" key="2">
    <citation type="submission" date="2020-09" db="EMBL/GenBank/DDBJ databases">
        <authorList>
            <person name="Sun Q."/>
            <person name="Ohkuma M."/>
        </authorList>
    </citation>
    <scope>NUCLEOTIDE SEQUENCE</scope>
    <source>
        <strain evidence="2">JCM 4784</strain>
    </source>
</reference>
<keyword evidence="1" id="KW-0472">Membrane</keyword>
<keyword evidence="1" id="KW-0812">Transmembrane</keyword>
<dbReference type="AlphaFoldDB" id="A0A918ZN72"/>
<keyword evidence="3" id="KW-1185">Reference proteome</keyword>
<keyword evidence="1" id="KW-1133">Transmembrane helix</keyword>
<dbReference type="EMBL" id="BNBT01000045">
    <property type="protein sequence ID" value="GHE62122.1"/>
    <property type="molecule type" value="Genomic_DNA"/>
</dbReference>
<accession>A0A918ZN72</accession>
<feature type="transmembrane region" description="Helical" evidence="1">
    <location>
        <begin position="29"/>
        <end position="46"/>
    </location>
</feature>
<proteinExistence type="predicted"/>
<evidence type="ECO:0000313" key="3">
    <source>
        <dbReference type="Proteomes" id="UP000608024"/>
    </source>
</evidence>
<dbReference type="Proteomes" id="UP000608024">
    <property type="component" value="Unassembled WGS sequence"/>
</dbReference>
<organism evidence="2 3">
    <name type="scientific">Streptomyces longispororuber</name>
    <dbReference type="NCBI Taxonomy" id="68230"/>
    <lineage>
        <taxon>Bacteria</taxon>
        <taxon>Bacillati</taxon>
        <taxon>Actinomycetota</taxon>
        <taxon>Actinomycetes</taxon>
        <taxon>Kitasatosporales</taxon>
        <taxon>Streptomycetaceae</taxon>
        <taxon>Streptomyces</taxon>
    </lineage>
</organism>
<gene>
    <name evidence="2" type="ORF">GCM10018785_33940</name>
</gene>
<name>A0A918ZN72_9ACTN</name>